<dbReference type="Pfam" id="PF00249">
    <property type="entry name" value="Myb_DNA-binding"/>
    <property type="match status" value="2"/>
</dbReference>
<evidence type="ECO:0000256" key="3">
    <source>
        <dbReference type="ARBA" id="ARBA00023015"/>
    </source>
</evidence>
<dbReference type="PROSITE" id="PS51294">
    <property type="entry name" value="HTH_MYB"/>
    <property type="match status" value="2"/>
</dbReference>
<dbReference type="FunFam" id="1.10.10.60:FF:000349">
    <property type="entry name" value="Transcription factor MYB39"/>
    <property type="match status" value="1"/>
</dbReference>
<feature type="domain" description="Myb-like" evidence="7">
    <location>
        <begin position="62"/>
        <end position="112"/>
    </location>
</feature>
<feature type="domain" description="HTH myb-type" evidence="8">
    <location>
        <begin position="62"/>
        <end position="116"/>
    </location>
</feature>
<dbReference type="PANTHER" id="PTHR47994">
    <property type="entry name" value="F14D16.11-RELATED"/>
    <property type="match status" value="1"/>
</dbReference>
<evidence type="ECO:0000256" key="2">
    <source>
        <dbReference type="ARBA" id="ARBA00022737"/>
    </source>
</evidence>
<evidence type="ECO:0000256" key="6">
    <source>
        <dbReference type="ARBA" id="ARBA00023242"/>
    </source>
</evidence>
<dbReference type="Gene3D" id="1.10.10.60">
    <property type="entry name" value="Homeodomain-like"/>
    <property type="match status" value="2"/>
</dbReference>
<feature type="domain" description="HTH myb-type" evidence="8">
    <location>
        <begin position="11"/>
        <end position="61"/>
    </location>
</feature>
<comment type="caution">
    <text evidence="9">The sequence shown here is derived from an EMBL/GenBank/DDBJ whole genome shotgun (WGS) entry which is preliminary data.</text>
</comment>
<proteinExistence type="predicted"/>
<dbReference type="SUPFAM" id="SSF46689">
    <property type="entry name" value="Homeodomain-like"/>
    <property type="match status" value="1"/>
</dbReference>
<dbReference type="GO" id="GO:0005634">
    <property type="term" value="C:nucleus"/>
    <property type="evidence" value="ECO:0007669"/>
    <property type="project" value="UniProtKB-SubCell"/>
</dbReference>
<keyword evidence="6" id="KW-0539">Nucleus</keyword>
<dbReference type="InterPro" id="IPR001005">
    <property type="entry name" value="SANT/Myb"/>
</dbReference>
<evidence type="ECO:0000313" key="10">
    <source>
        <dbReference type="Proteomes" id="UP001210211"/>
    </source>
</evidence>
<sequence>MVRAPCCDETKVKKGPWTTEEDEILKEYIETHGPGKWRDLPKKAGLNRCGKSCRLRWTNYLRPDIKRGKFTDDEERLIIHLHSVLGNKWSMIATKLAGRTDNEIKNYWNTHIRKKLLMMGIDPVTHRQRTDLDLPNLITVANKLNLCNNITNPFESALRLQDVANLARMQLNNVLLQAISQDPLLTNVDALSSILGINALQTGLVSSLLQPNFSNSCIFSSNALNQGFDVSYEDQICSLGSERNIPCGTDGSLVFNTSQAPPLVAASPEEMAQPTVSLSAYSNLSNLSEATEQLNLSDLADDNFGWKDILDQLSRCSTTKS</sequence>
<keyword evidence="2" id="KW-0677">Repeat</keyword>
<dbReference type="AlphaFoldDB" id="A0AAD6A046"/>
<dbReference type="InterPro" id="IPR015495">
    <property type="entry name" value="Myb_TF_plants"/>
</dbReference>
<evidence type="ECO:0000313" key="9">
    <source>
        <dbReference type="EMBL" id="KAJ3707033.1"/>
    </source>
</evidence>
<gene>
    <name evidence="9" type="ORF">LUZ61_010738</name>
</gene>
<name>A0AAD6A046_9POAL</name>
<dbReference type="EMBL" id="JAMRDG010000001">
    <property type="protein sequence ID" value="KAJ3707033.1"/>
    <property type="molecule type" value="Genomic_DNA"/>
</dbReference>
<dbReference type="PROSITE" id="PS50090">
    <property type="entry name" value="MYB_LIKE"/>
    <property type="match status" value="2"/>
</dbReference>
<dbReference type="InterPro" id="IPR009057">
    <property type="entry name" value="Homeodomain-like_sf"/>
</dbReference>
<evidence type="ECO:0000259" key="7">
    <source>
        <dbReference type="PROSITE" id="PS50090"/>
    </source>
</evidence>
<organism evidence="9 10">
    <name type="scientific">Rhynchospora tenuis</name>
    <dbReference type="NCBI Taxonomy" id="198213"/>
    <lineage>
        <taxon>Eukaryota</taxon>
        <taxon>Viridiplantae</taxon>
        <taxon>Streptophyta</taxon>
        <taxon>Embryophyta</taxon>
        <taxon>Tracheophyta</taxon>
        <taxon>Spermatophyta</taxon>
        <taxon>Magnoliopsida</taxon>
        <taxon>Liliopsida</taxon>
        <taxon>Poales</taxon>
        <taxon>Cyperaceae</taxon>
        <taxon>Cyperoideae</taxon>
        <taxon>Rhynchosporeae</taxon>
        <taxon>Rhynchospora</taxon>
    </lineage>
</organism>
<dbReference type="SMART" id="SM00717">
    <property type="entry name" value="SANT"/>
    <property type="match status" value="2"/>
</dbReference>
<protein>
    <submittedName>
        <fullName evidence="9">Uncharacterized protein</fullName>
    </submittedName>
</protein>
<comment type="subcellular location">
    <subcellularLocation>
        <location evidence="1">Nucleus</location>
    </subcellularLocation>
</comment>
<keyword evidence="3" id="KW-0805">Transcription regulation</keyword>
<dbReference type="FunFam" id="1.10.10.60:FF:000015">
    <property type="entry name" value="Transcription factor RAX3"/>
    <property type="match status" value="1"/>
</dbReference>
<reference evidence="9 10" key="1">
    <citation type="journal article" date="2022" name="Cell">
        <title>Repeat-based holocentromeres influence genome architecture and karyotype evolution.</title>
        <authorList>
            <person name="Hofstatter P.G."/>
            <person name="Thangavel G."/>
            <person name="Lux T."/>
            <person name="Neumann P."/>
            <person name="Vondrak T."/>
            <person name="Novak P."/>
            <person name="Zhang M."/>
            <person name="Costa L."/>
            <person name="Castellani M."/>
            <person name="Scott A."/>
            <person name="Toegelov H."/>
            <person name="Fuchs J."/>
            <person name="Mata-Sucre Y."/>
            <person name="Dias Y."/>
            <person name="Vanzela A.L.L."/>
            <person name="Huettel B."/>
            <person name="Almeida C.C.S."/>
            <person name="Simkova H."/>
            <person name="Souza G."/>
            <person name="Pedrosa-Harand A."/>
            <person name="Macas J."/>
            <person name="Mayer K.F.X."/>
            <person name="Houben A."/>
            <person name="Marques A."/>
        </authorList>
    </citation>
    <scope>NUCLEOTIDE SEQUENCE [LARGE SCALE GENOMIC DNA]</scope>
    <source>
        <strain evidence="9">RhyTen1mFocal</strain>
    </source>
</reference>
<dbReference type="CDD" id="cd00167">
    <property type="entry name" value="SANT"/>
    <property type="match status" value="2"/>
</dbReference>
<keyword evidence="10" id="KW-1185">Reference proteome</keyword>
<evidence type="ECO:0000256" key="4">
    <source>
        <dbReference type="ARBA" id="ARBA00023125"/>
    </source>
</evidence>
<dbReference type="GO" id="GO:0003677">
    <property type="term" value="F:DNA binding"/>
    <property type="evidence" value="ECO:0007669"/>
    <property type="project" value="UniProtKB-KW"/>
</dbReference>
<evidence type="ECO:0000256" key="1">
    <source>
        <dbReference type="ARBA" id="ARBA00004123"/>
    </source>
</evidence>
<dbReference type="InterPro" id="IPR017930">
    <property type="entry name" value="Myb_dom"/>
</dbReference>
<feature type="domain" description="Myb-like" evidence="7">
    <location>
        <begin position="9"/>
        <end position="61"/>
    </location>
</feature>
<keyword evidence="4" id="KW-0238">DNA-binding</keyword>
<evidence type="ECO:0000259" key="8">
    <source>
        <dbReference type="PROSITE" id="PS51294"/>
    </source>
</evidence>
<evidence type="ECO:0000256" key="5">
    <source>
        <dbReference type="ARBA" id="ARBA00023163"/>
    </source>
</evidence>
<dbReference type="Proteomes" id="UP001210211">
    <property type="component" value="Unassembled WGS sequence"/>
</dbReference>
<keyword evidence="5" id="KW-0804">Transcription</keyword>
<dbReference type="PANTHER" id="PTHR47994:SF5">
    <property type="entry name" value="F14D16.11-RELATED"/>
    <property type="match status" value="1"/>
</dbReference>
<accession>A0AAD6A046</accession>